<dbReference type="EMBL" id="OUUY01000064">
    <property type="protein sequence ID" value="SPQ00287.1"/>
    <property type="molecule type" value="Genomic_DNA"/>
</dbReference>
<dbReference type="InterPro" id="IPR058245">
    <property type="entry name" value="NreC/VraR/RcsB-like_REC"/>
</dbReference>
<dbReference type="GO" id="GO:0006355">
    <property type="term" value="P:regulation of DNA-templated transcription"/>
    <property type="evidence" value="ECO:0007669"/>
    <property type="project" value="InterPro"/>
</dbReference>
<evidence type="ECO:0000259" key="7">
    <source>
        <dbReference type="PROSITE" id="PS50110"/>
    </source>
</evidence>
<evidence type="ECO:0000313" key="9">
    <source>
        <dbReference type="Proteomes" id="UP000245125"/>
    </source>
</evidence>
<dbReference type="Proteomes" id="UP000245125">
    <property type="component" value="Unassembled WGS sequence"/>
</dbReference>
<dbReference type="PANTHER" id="PTHR43214:SF41">
    <property type="entry name" value="NITRATE_NITRITE RESPONSE REGULATOR PROTEIN NARP"/>
    <property type="match status" value="1"/>
</dbReference>
<dbReference type="PANTHER" id="PTHR43214">
    <property type="entry name" value="TWO-COMPONENT RESPONSE REGULATOR"/>
    <property type="match status" value="1"/>
</dbReference>
<dbReference type="PROSITE" id="PS50110">
    <property type="entry name" value="RESPONSE_REGULATORY"/>
    <property type="match status" value="1"/>
</dbReference>
<dbReference type="CDD" id="cd17535">
    <property type="entry name" value="REC_NarL-like"/>
    <property type="match status" value="1"/>
</dbReference>
<sequence length="217" mass="23734">MSKIKVVIVDDHSLVREGISALLKFHDDVEVIGEASDGREAIEAASRLRPDVMLMDIAMPGLGGLEATLEIKKRHPDIKVLVLSQYDDREYVSRFLKANASGYILKRAVGGELITAIRAVAKGECYLHSSIASKVVDGYIGKTVEVSDPYDSLTDREKQVLKLIAEGNTHKEIASTLGISVKTAIAHHTNICDKLGIRSKAELVKFAIQKGIIRLET</sequence>
<protein>
    <submittedName>
        <fullName evidence="8">Oxygen regulatory protein NreC</fullName>
    </submittedName>
</protein>
<dbReference type="SMART" id="SM00421">
    <property type="entry name" value="HTH_LUXR"/>
    <property type="match status" value="1"/>
</dbReference>
<dbReference type="InterPro" id="IPR000792">
    <property type="entry name" value="Tscrpt_reg_LuxR_C"/>
</dbReference>
<name>A0A2U3QFU4_9BACT</name>
<dbReference type="SUPFAM" id="SSF52172">
    <property type="entry name" value="CheY-like"/>
    <property type="match status" value="1"/>
</dbReference>
<evidence type="ECO:0000256" key="3">
    <source>
        <dbReference type="ARBA" id="ARBA00023125"/>
    </source>
</evidence>
<evidence type="ECO:0000256" key="5">
    <source>
        <dbReference type="PROSITE-ProRule" id="PRU00169"/>
    </source>
</evidence>
<evidence type="ECO:0000259" key="6">
    <source>
        <dbReference type="PROSITE" id="PS50043"/>
    </source>
</evidence>
<evidence type="ECO:0000256" key="4">
    <source>
        <dbReference type="ARBA" id="ARBA00023163"/>
    </source>
</evidence>
<dbReference type="GO" id="GO:0003677">
    <property type="term" value="F:DNA binding"/>
    <property type="evidence" value="ECO:0007669"/>
    <property type="project" value="UniProtKB-KW"/>
</dbReference>
<dbReference type="AlphaFoldDB" id="A0A2U3QFU4"/>
<accession>A0A2U3QFU4</accession>
<dbReference type="InterPro" id="IPR001789">
    <property type="entry name" value="Sig_transdc_resp-reg_receiver"/>
</dbReference>
<evidence type="ECO:0000313" key="8">
    <source>
        <dbReference type="EMBL" id="SPQ00287.1"/>
    </source>
</evidence>
<keyword evidence="2" id="KW-0805">Transcription regulation</keyword>
<dbReference type="Pfam" id="PF00196">
    <property type="entry name" value="GerE"/>
    <property type="match status" value="1"/>
</dbReference>
<gene>
    <name evidence="8" type="primary">nreC</name>
    <name evidence="8" type="ORF">NBG4_20093</name>
</gene>
<evidence type="ECO:0000256" key="2">
    <source>
        <dbReference type="ARBA" id="ARBA00023015"/>
    </source>
</evidence>
<dbReference type="PRINTS" id="PR00038">
    <property type="entry name" value="HTHLUXR"/>
</dbReference>
<dbReference type="SUPFAM" id="SSF46894">
    <property type="entry name" value="C-terminal effector domain of the bipartite response regulators"/>
    <property type="match status" value="1"/>
</dbReference>
<reference evidence="9" key="1">
    <citation type="submission" date="2018-03" db="EMBL/GenBank/DDBJ databases">
        <authorList>
            <person name="Zecchin S."/>
        </authorList>
    </citation>
    <scope>NUCLEOTIDE SEQUENCE [LARGE SCALE GENOMIC DNA]</scope>
</reference>
<organism evidence="8 9">
    <name type="scientific">Candidatus Sulfobium mesophilum</name>
    <dbReference type="NCBI Taxonomy" id="2016548"/>
    <lineage>
        <taxon>Bacteria</taxon>
        <taxon>Pseudomonadati</taxon>
        <taxon>Nitrospirota</taxon>
        <taxon>Nitrospiria</taxon>
        <taxon>Nitrospirales</taxon>
        <taxon>Nitrospiraceae</taxon>
        <taxon>Candidatus Sulfobium</taxon>
    </lineage>
</organism>
<dbReference type="InterPro" id="IPR039420">
    <property type="entry name" value="WalR-like"/>
</dbReference>
<dbReference type="Gene3D" id="3.40.50.2300">
    <property type="match status" value="1"/>
</dbReference>
<dbReference type="OrthoDB" id="9780153at2"/>
<dbReference type="InterPro" id="IPR016032">
    <property type="entry name" value="Sig_transdc_resp-reg_C-effctor"/>
</dbReference>
<dbReference type="CDD" id="cd06170">
    <property type="entry name" value="LuxR_C_like"/>
    <property type="match status" value="1"/>
</dbReference>
<dbReference type="InterPro" id="IPR011006">
    <property type="entry name" value="CheY-like_superfamily"/>
</dbReference>
<feature type="domain" description="HTH luxR-type" evidence="6">
    <location>
        <begin position="146"/>
        <end position="211"/>
    </location>
</feature>
<keyword evidence="3" id="KW-0238">DNA-binding</keyword>
<dbReference type="PROSITE" id="PS50043">
    <property type="entry name" value="HTH_LUXR_2"/>
    <property type="match status" value="1"/>
</dbReference>
<dbReference type="GO" id="GO:0000160">
    <property type="term" value="P:phosphorelay signal transduction system"/>
    <property type="evidence" value="ECO:0007669"/>
    <property type="project" value="InterPro"/>
</dbReference>
<dbReference type="SMART" id="SM00448">
    <property type="entry name" value="REC"/>
    <property type="match status" value="1"/>
</dbReference>
<proteinExistence type="predicted"/>
<keyword evidence="4" id="KW-0804">Transcription</keyword>
<evidence type="ECO:0000256" key="1">
    <source>
        <dbReference type="ARBA" id="ARBA00022553"/>
    </source>
</evidence>
<dbReference type="Pfam" id="PF00072">
    <property type="entry name" value="Response_reg"/>
    <property type="match status" value="1"/>
</dbReference>
<keyword evidence="1 5" id="KW-0597">Phosphoprotein</keyword>
<keyword evidence="9" id="KW-1185">Reference proteome</keyword>
<feature type="domain" description="Response regulatory" evidence="7">
    <location>
        <begin position="5"/>
        <end position="121"/>
    </location>
</feature>
<feature type="modified residue" description="4-aspartylphosphate" evidence="5">
    <location>
        <position position="56"/>
    </location>
</feature>